<organism evidence="4 5">
    <name type="scientific">Candidatus Thiothrix anitrata</name>
    <dbReference type="NCBI Taxonomy" id="2823902"/>
    <lineage>
        <taxon>Bacteria</taxon>
        <taxon>Pseudomonadati</taxon>
        <taxon>Pseudomonadota</taxon>
        <taxon>Gammaproteobacteria</taxon>
        <taxon>Thiotrichales</taxon>
        <taxon>Thiotrichaceae</taxon>
        <taxon>Thiothrix</taxon>
    </lineage>
</organism>
<evidence type="ECO:0000256" key="2">
    <source>
        <dbReference type="SAM" id="MobiDB-lite"/>
    </source>
</evidence>
<dbReference type="Proteomes" id="UP000672027">
    <property type="component" value="Chromosome"/>
</dbReference>
<dbReference type="SUPFAM" id="SSF48657">
    <property type="entry name" value="FinO-like"/>
    <property type="match status" value="1"/>
</dbReference>
<dbReference type="InterPro" id="IPR036442">
    <property type="entry name" value="ProQ/FinO_sf"/>
</dbReference>
<dbReference type="Gene3D" id="1.10.1710.10">
    <property type="entry name" value="ProQ/FinO domain"/>
    <property type="match status" value="1"/>
</dbReference>
<dbReference type="InterPro" id="IPR016103">
    <property type="entry name" value="ProQ/FinO"/>
</dbReference>
<gene>
    <name evidence="4" type="ORF">J8380_08825</name>
</gene>
<keyword evidence="1" id="KW-0694">RNA-binding</keyword>
<reference evidence="4 5" key="1">
    <citation type="submission" date="2021-04" db="EMBL/GenBank/DDBJ databases">
        <title>Genomics, taxonomy and metabolism of representatives of sulfur bacteria of the genus Thiothrix: Thiothrix fructosivorans QT, Thiothrix unzii A1T and three new species, Thiothrix subterranea sp. nov., Thiothrix litoralis sp. nov. and 'Candidatus Thiothrix anitrata' sp. nov.</title>
        <authorList>
            <person name="Ravin N.V."/>
            <person name="Smolyakov D."/>
            <person name="Rudenko T.S."/>
            <person name="Mardanov A.V."/>
            <person name="Beletsky A.V."/>
            <person name="Markov N.D."/>
            <person name="Fomenkov A.I."/>
            <person name="Roberts R.J."/>
            <person name="Karnachuk O.V."/>
            <person name="Novikov A."/>
            <person name="Grabovich M.Y."/>
        </authorList>
    </citation>
    <scope>NUCLEOTIDE SEQUENCE [LARGE SCALE GENOMIC DNA]</scope>
    <source>
        <strain evidence="4 5">A52</strain>
    </source>
</reference>
<dbReference type="Pfam" id="PF04352">
    <property type="entry name" value="ProQ"/>
    <property type="match status" value="1"/>
</dbReference>
<accession>A0ABX7X8R6</accession>
<sequence length="157" mass="17893">MDHVNTPISKRPVLTLKSRKTPLRVDDAPLPEPVPMPPQTPPNNASDRPSDAAATALSDWLSQHSSVWQDFQPLSIGVVSEVYRLLEMHGMQAAWSKRAIHKTLFWHTTRTQYVENIQQGTHRFSLDGQIAGEISTAQREYAENQLKRKNHHRRGKK</sequence>
<evidence type="ECO:0000256" key="1">
    <source>
        <dbReference type="ARBA" id="ARBA00022884"/>
    </source>
</evidence>
<feature type="region of interest" description="Disordered" evidence="2">
    <location>
        <begin position="1"/>
        <end position="55"/>
    </location>
</feature>
<dbReference type="EMBL" id="CP072800">
    <property type="protein sequence ID" value="QTR51626.1"/>
    <property type="molecule type" value="Genomic_DNA"/>
</dbReference>
<feature type="compositionally biased region" description="Pro residues" evidence="2">
    <location>
        <begin position="30"/>
        <end position="41"/>
    </location>
</feature>
<name>A0ABX7X8R6_9GAMM</name>
<proteinExistence type="predicted"/>
<evidence type="ECO:0000313" key="5">
    <source>
        <dbReference type="Proteomes" id="UP000672027"/>
    </source>
</evidence>
<dbReference type="RefSeq" id="WP_210230251.1">
    <property type="nucleotide sequence ID" value="NZ_CP072800.1"/>
</dbReference>
<evidence type="ECO:0000313" key="4">
    <source>
        <dbReference type="EMBL" id="QTR51626.1"/>
    </source>
</evidence>
<evidence type="ECO:0000259" key="3">
    <source>
        <dbReference type="Pfam" id="PF04352"/>
    </source>
</evidence>
<feature type="domain" description="ProQ/FinO" evidence="3">
    <location>
        <begin position="68"/>
        <end position="156"/>
    </location>
</feature>
<keyword evidence="5" id="KW-1185">Reference proteome</keyword>
<protein>
    <recommendedName>
        <fullName evidence="3">ProQ/FinO domain-containing protein</fullName>
    </recommendedName>
</protein>